<proteinExistence type="predicted"/>
<name>A0ABW4L7W7_9MICO</name>
<evidence type="ECO:0000313" key="2">
    <source>
        <dbReference type="Proteomes" id="UP001597277"/>
    </source>
</evidence>
<reference evidence="2" key="1">
    <citation type="journal article" date="2019" name="Int. J. Syst. Evol. Microbiol.">
        <title>The Global Catalogue of Microorganisms (GCM) 10K type strain sequencing project: providing services to taxonomists for standard genome sequencing and annotation.</title>
        <authorList>
            <consortium name="The Broad Institute Genomics Platform"/>
            <consortium name="The Broad Institute Genome Sequencing Center for Infectious Disease"/>
            <person name="Wu L."/>
            <person name="Ma J."/>
        </authorList>
    </citation>
    <scope>NUCLEOTIDE SEQUENCE [LARGE SCALE GENOMIC DNA]</scope>
    <source>
        <strain evidence="2">JCM 17130</strain>
    </source>
</reference>
<dbReference type="RefSeq" id="WP_388007125.1">
    <property type="nucleotide sequence ID" value="NZ_JBHUEE010000006.1"/>
</dbReference>
<dbReference type="InterPro" id="IPR006311">
    <property type="entry name" value="TAT_signal"/>
</dbReference>
<sequence length="450" mass="48560">MTQAHTSTPDGVLVNAGMSRRRFVGGGLSILGLAAAAGCSGVQAGLTPAAGTNENALDFFWYVEGDRARYTIDAARRFEERNHGIVINTRHTAYAPYWDKLATETAGGNPPDVFQIELARQAEYAARGSVAALTDLIPNLIERIEPEVLESCTFDDEVHFIPTGLSTAPALVFNDSLLREVGVSTPPDSWLQRDYTAFCHEVRDASGGTAYGTSDLGGSHWALQAFARTRGEDPFTRDGRLGFSEETIAEWLAWWQELRETEACVPMTRSAEGGGFENFPVITREAAVSSTASAKGMLGLQGLTDDELGLLPFPLADTSGPPGVMVVPIEWWAISARTTPEVAQLAGDFCSFVLTDEGSVDGLVIEHGIPVVPELRGRAREGADAVVRRTIDDFERARSAEPRPVFPQPAGAGELFTQVLPTLNEDVGFGRLPLADAVRTFFTEAERILS</sequence>
<dbReference type="SUPFAM" id="SSF53850">
    <property type="entry name" value="Periplasmic binding protein-like II"/>
    <property type="match status" value="1"/>
</dbReference>
<gene>
    <name evidence="1" type="ORF">ACFSE6_12060</name>
</gene>
<dbReference type="EMBL" id="JBHUEE010000006">
    <property type="protein sequence ID" value="MFD1718572.1"/>
    <property type="molecule type" value="Genomic_DNA"/>
</dbReference>
<keyword evidence="2" id="KW-1185">Reference proteome</keyword>
<evidence type="ECO:0000313" key="1">
    <source>
        <dbReference type="EMBL" id="MFD1718572.1"/>
    </source>
</evidence>
<dbReference type="PANTHER" id="PTHR43649:SF30">
    <property type="entry name" value="ABC TRANSPORTER SUBSTRATE-BINDING PROTEIN"/>
    <property type="match status" value="1"/>
</dbReference>
<protein>
    <submittedName>
        <fullName evidence="1">ABC transporter substrate-binding protein</fullName>
    </submittedName>
</protein>
<dbReference type="Pfam" id="PF13416">
    <property type="entry name" value="SBP_bac_8"/>
    <property type="match status" value="1"/>
</dbReference>
<organism evidence="1 2">
    <name type="scientific">Georgenia deserti</name>
    <dbReference type="NCBI Taxonomy" id="2093781"/>
    <lineage>
        <taxon>Bacteria</taxon>
        <taxon>Bacillati</taxon>
        <taxon>Actinomycetota</taxon>
        <taxon>Actinomycetes</taxon>
        <taxon>Micrococcales</taxon>
        <taxon>Bogoriellaceae</taxon>
        <taxon>Georgenia</taxon>
    </lineage>
</organism>
<dbReference type="PANTHER" id="PTHR43649">
    <property type="entry name" value="ARABINOSE-BINDING PROTEIN-RELATED"/>
    <property type="match status" value="1"/>
</dbReference>
<dbReference type="Gene3D" id="3.40.190.10">
    <property type="entry name" value="Periplasmic binding protein-like II"/>
    <property type="match status" value="2"/>
</dbReference>
<dbReference type="Proteomes" id="UP001597277">
    <property type="component" value="Unassembled WGS sequence"/>
</dbReference>
<dbReference type="InterPro" id="IPR006059">
    <property type="entry name" value="SBP"/>
</dbReference>
<dbReference type="InterPro" id="IPR050490">
    <property type="entry name" value="Bact_solute-bd_prot1"/>
</dbReference>
<comment type="caution">
    <text evidence="1">The sequence shown here is derived from an EMBL/GenBank/DDBJ whole genome shotgun (WGS) entry which is preliminary data.</text>
</comment>
<dbReference type="PROSITE" id="PS51318">
    <property type="entry name" value="TAT"/>
    <property type="match status" value="1"/>
</dbReference>
<accession>A0ABW4L7W7</accession>